<proteinExistence type="inferred from homology"/>
<comment type="subcellular location">
    <subcellularLocation>
        <location evidence="2">Cytoplasm</location>
    </subcellularLocation>
</comment>
<dbReference type="GO" id="GO:0003755">
    <property type="term" value="F:peptidyl-prolyl cis-trans isomerase activity"/>
    <property type="evidence" value="ECO:0007669"/>
    <property type="project" value="UniProtKB-KW"/>
</dbReference>
<reference evidence="13" key="1">
    <citation type="journal article" date="2022" name="Int. J. Syst. Evol. Microbiol.">
        <title>Genome-based, phenotypic and chemotaxonomic classification of Faecalibacterium strains: proposal of three novel species Faecalibacterium duncaniae sp. nov., Faecalibacterium hattorii sp. nov. and Faecalibacterium gallinarum sp. nov. .</title>
        <authorList>
            <person name="Sakamoto M."/>
            <person name="Sakurai N."/>
            <person name="Tanno H."/>
            <person name="Iino T."/>
            <person name="Ohkuma M."/>
            <person name="Endo A."/>
        </authorList>
    </citation>
    <scope>NUCLEOTIDE SEQUENCE</scope>
    <source>
        <strain evidence="13">JCM 17207</strain>
    </source>
</reference>
<dbReference type="InterPro" id="IPR001179">
    <property type="entry name" value="PPIase_FKBP_dom"/>
</dbReference>
<keyword evidence="8" id="KW-0131">Cell cycle</keyword>
<dbReference type="GO" id="GO:0015031">
    <property type="term" value="P:protein transport"/>
    <property type="evidence" value="ECO:0007669"/>
    <property type="project" value="InterPro"/>
</dbReference>
<feature type="domain" description="PPIase FKBP-type" evidence="12">
    <location>
        <begin position="121"/>
        <end position="209"/>
    </location>
</feature>
<evidence type="ECO:0000256" key="1">
    <source>
        <dbReference type="ARBA" id="ARBA00000971"/>
    </source>
</evidence>
<accession>A0AA37IYV2</accession>
<gene>
    <name evidence="13" type="ORF">JCM17207_13600</name>
</gene>
<comment type="function">
    <text evidence="9">Involved in protein export. Acts as a chaperone by maintaining the newly synthesized protein in an open conformation. Functions as a peptidyl-prolyl cis-trans isomerase.</text>
</comment>
<dbReference type="InterPro" id="IPR037041">
    <property type="entry name" value="Trigger_fac_C_sf"/>
</dbReference>
<dbReference type="Gene3D" id="1.10.3120.10">
    <property type="entry name" value="Trigger factor, C-terminal domain"/>
    <property type="match status" value="1"/>
</dbReference>
<evidence type="ECO:0000256" key="4">
    <source>
        <dbReference type="ARBA" id="ARBA00022618"/>
    </source>
</evidence>
<dbReference type="SUPFAM" id="SSF54534">
    <property type="entry name" value="FKBP-like"/>
    <property type="match status" value="1"/>
</dbReference>
<evidence type="ECO:0000256" key="11">
    <source>
        <dbReference type="SAM" id="SignalP"/>
    </source>
</evidence>
<evidence type="ECO:0000256" key="6">
    <source>
        <dbReference type="ARBA" id="ARBA00023186"/>
    </source>
</evidence>
<dbReference type="Gene3D" id="3.10.50.40">
    <property type="match status" value="1"/>
</dbReference>
<comment type="catalytic activity">
    <reaction evidence="1 10">
        <text>[protein]-peptidylproline (omega=180) = [protein]-peptidylproline (omega=0)</text>
        <dbReference type="Rhea" id="RHEA:16237"/>
        <dbReference type="Rhea" id="RHEA-COMP:10747"/>
        <dbReference type="Rhea" id="RHEA-COMP:10748"/>
        <dbReference type="ChEBI" id="CHEBI:83833"/>
        <dbReference type="ChEBI" id="CHEBI:83834"/>
        <dbReference type="EC" id="5.2.1.8"/>
    </reaction>
</comment>
<dbReference type="EMBL" id="BQKV01000041">
    <property type="protein sequence ID" value="GJN64735.1"/>
    <property type="molecule type" value="Genomic_DNA"/>
</dbReference>
<keyword evidence="7 10" id="KW-0413">Isomerase</keyword>
<protein>
    <recommendedName>
        <fullName evidence="10">peptidylprolyl isomerase</fullName>
        <ecNumber evidence="10">5.2.1.8</ecNumber>
    </recommendedName>
</protein>
<dbReference type="PROSITE" id="PS50059">
    <property type="entry name" value="FKBP_PPIASE"/>
    <property type="match status" value="1"/>
</dbReference>
<dbReference type="EC" id="5.2.1.8" evidence="10"/>
<organism evidence="13 14">
    <name type="scientific">Faecalibacterium gallinarum</name>
    <dbReference type="NCBI Taxonomy" id="2903556"/>
    <lineage>
        <taxon>Bacteria</taxon>
        <taxon>Bacillati</taxon>
        <taxon>Bacillota</taxon>
        <taxon>Clostridia</taxon>
        <taxon>Eubacteriales</taxon>
        <taxon>Oscillospiraceae</taxon>
        <taxon>Faecalibacterium</taxon>
    </lineage>
</organism>
<dbReference type="Pfam" id="PF00254">
    <property type="entry name" value="FKBP_C"/>
    <property type="match status" value="1"/>
</dbReference>
<dbReference type="InterPro" id="IPR027304">
    <property type="entry name" value="Trigger_fact/SurA_dom_sf"/>
</dbReference>
<evidence type="ECO:0000256" key="5">
    <source>
        <dbReference type="ARBA" id="ARBA00023110"/>
    </source>
</evidence>
<comment type="similarity">
    <text evidence="3">Belongs to the FKBP-type PPIase family. Tig subfamily.</text>
</comment>
<keyword evidence="6" id="KW-0143">Chaperone</keyword>
<evidence type="ECO:0000256" key="7">
    <source>
        <dbReference type="ARBA" id="ARBA00023235"/>
    </source>
</evidence>
<dbReference type="PROSITE" id="PS51257">
    <property type="entry name" value="PROKAR_LIPOPROTEIN"/>
    <property type="match status" value="1"/>
</dbReference>
<dbReference type="GO" id="GO:0006457">
    <property type="term" value="P:protein folding"/>
    <property type="evidence" value="ECO:0007669"/>
    <property type="project" value="InterPro"/>
</dbReference>
<dbReference type="AlphaFoldDB" id="A0AA37IYV2"/>
<dbReference type="GO" id="GO:0005737">
    <property type="term" value="C:cytoplasm"/>
    <property type="evidence" value="ECO:0007669"/>
    <property type="project" value="UniProtKB-SubCell"/>
</dbReference>
<keyword evidence="5 10" id="KW-0697">Rotamase</keyword>
<name>A0AA37IYV2_9FIRM</name>
<dbReference type="SUPFAM" id="SSF109998">
    <property type="entry name" value="Triger factor/SurA peptide-binding domain-like"/>
    <property type="match status" value="1"/>
</dbReference>
<comment type="caution">
    <text evidence="13">The sequence shown here is derived from an EMBL/GenBank/DDBJ whole genome shotgun (WGS) entry which is preliminary data.</text>
</comment>
<evidence type="ECO:0000259" key="12">
    <source>
        <dbReference type="PROSITE" id="PS50059"/>
    </source>
</evidence>
<feature type="chain" id="PRO_5041398677" description="peptidylprolyl isomerase" evidence="11">
    <location>
        <begin position="20"/>
        <end position="379"/>
    </location>
</feature>
<evidence type="ECO:0000256" key="8">
    <source>
        <dbReference type="ARBA" id="ARBA00023306"/>
    </source>
</evidence>
<evidence type="ECO:0000256" key="2">
    <source>
        <dbReference type="ARBA" id="ARBA00004496"/>
    </source>
</evidence>
<dbReference type="GO" id="GO:0051301">
    <property type="term" value="P:cell division"/>
    <property type="evidence" value="ECO:0007669"/>
    <property type="project" value="UniProtKB-KW"/>
</dbReference>
<evidence type="ECO:0000256" key="9">
    <source>
        <dbReference type="ARBA" id="ARBA00024849"/>
    </source>
</evidence>
<dbReference type="InterPro" id="IPR046357">
    <property type="entry name" value="PPIase_dom_sf"/>
</dbReference>
<sequence length="379" mass="41137">MNHKSFAALCLAAALGLSAVLGGCSFFKGDASSQAAGVSSFGSAADYDYENFQFSQGLTADGYWEGVKALDYVTLPEDFAAISLPKAEVEPTEEAISNQWDYLLSMYSTTQPVTDRAAQNGDVANIDYAGTVDGVAFTGGTSTGFDLTLGSGMFIDGFEEQIVGHMPGDQFDVVVTFPEGYNDSTDAEGNTVPLSGREAVFAVTLNSLSESVLPEATDAWVDENFGESDDVHTVEELNQYFYDLIYEDNLDNAIRSYLLESSQFDGCPDVIADYQVTSCLNYYYQMASYYGYTLDEFLTTYAGFSSADEMLASYDEDLRSYCDEALVYQAVAESLGLTPSEASCEKYADYNASYGENYVKMLALIDDVTAALRDGVQLV</sequence>
<keyword evidence="11" id="KW-0732">Signal</keyword>
<evidence type="ECO:0000256" key="3">
    <source>
        <dbReference type="ARBA" id="ARBA00005464"/>
    </source>
</evidence>
<dbReference type="RefSeq" id="WP_238316923.1">
    <property type="nucleotide sequence ID" value="NZ_BQKV01000041.1"/>
</dbReference>
<dbReference type="FunFam" id="3.10.50.40:FF:000001">
    <property type="entry name" value="Trigger factor"/>
    <property type="match status" value="1"/>
</dbReference>
<feature type="signal peptide" evidence="11">
    <location>
        <begin position="1"/>
        <end position="19"/>
    </location>
</feature>
<evidence type="ECO:0000256" key="10">
    <source>
        <dbReference type="PROSITE-ProRule" id="PRU00277"/>
    </source>
</evidence>
<evidence type="ECO:0000313" key="13">
    <source>
        <dbReference type="EMBL" id="GJN64735.1"/>
    </source>
</evidence>
<keyword evidence="4" id="KW-0132">Cell division</keyword>
<keyword evidence="14" id="KW-1185">Reference proteome</keyword>
<dbReference type="Proteomes" id="UP001055185">
    <property type="component" value="Unassembled WGS sequence"/>
</dbReference>
<evidence type="ECO:0000313" key="14">
    <source>
        <dbReference type="Proteomes" id="UP001055185"/>
    </source>
</evidence>